<dbReference type="EC" id="1.97.1.4" evidence="1"/>
<keyword evidence="2" id="KW-1185">Reference proteome</keyword>
<dbReference type="EMBL" id="AEPE02000006">
    <property type="protein sequence ID" value="EFZ36287.1"/>
    <property type="molecule type" value="Genomic_DNA"/>
</dbReference>
<dbReference type="GO" id="GO:0043365">
    <property type="term" value="F:[formate-C-acetyltransferase]-activating enzyme activity"/>
    <property type="evidence" value="ECO:0007669"/>
    <property type="project" value="UniProtKB-EC"/>
</dbReference>
<proteinExistence type="predicted"/>
<dbReference type="AlphaFoldDB" id="E7RST6"/>
<dbReference type="STRING" id="28134.SAMN05444288_0981"/>
<accession>E7RST6</accession>
<keyword evidence="1" id="KW-0560">Oxidoreductase</keyword>
<reference evidence="1" key="1">
    <citation type="submission" date="2011-01" db="EMBL/GenBank/DDBJ databases">
        <authorList>
            <person name="Muzny D."/>
            <person name="Qin X."/>
            <person name="Buhay C."/>
            <person name="Dugan-Rocha S."/>
            <person name="Ding Y."/>
            <person name="Chen G."/>
            <person name="Hawes A."/>
            <person name="Holder M."/>
            <person name="Jhangiani S."/>
            <person name="Johnson A."/>
            <person name="Khan Z."/>
            <person name="Li Z."/>
            <person name="Liu W."/>
            <person name="Liu X."/>
            <person name="Perez L."/>
            <person name="Shen H."/>
            <person name="Wang Q."/>
            <person name="Watt J."/>
            <person name="Xi L."/>
            <person name="Xin Y."/>
            <person name="Zhou J."/>
            <person name="Deng J."/>
            <person name="Jiang H."/>
            <person name="Liu Y."/>
            <person name="Qu J."/>
            <person name="Song X.-Z."/>
            <person name="Zhang L."/>
            <person name="Villasana D."/>
            <person name="Johnson A."/>
            <person name="Liu J."/>
            <person name="Liyanage D."/>
            <person name="Lorensuhewa L."/>
            <person name="Robinson T."/>
            <person name="Song A."/>
            <person name="Song B.-B."/>
            <person name="Dinh H."/>
            <person name="Thornton R."/>
            <person name="Coyle M."/>
            <person name="Francisco L."/>
            <person name="Jackson L."/>
            <person name="Javaid M."/>
            <person name="Korchina V."/>
            <person name="Kovar C."/>
            <person name="Mata R."/>
            <person name="Mathew T."/>
            <person name="Ngo R."/>
            <person name="Nguyen L."/>
            <person name="Nguyen N."/>
            <person name="Okwuonu G."/>
            <person name="Ongeri F."/>
            <person name="Pham C."/>
            <person name="Simmons D."/>
            <person name="Wilczek-Boney K."/>
            <person name="Hale W."/>
            <person name="Jakkamsetti A."/>
            <person name="Pham P."/>
            <person name="Ruth R."/>
            <person name="San Lucas F."/>
            <person name="Warren J."/>
            <person name="Zhang J."/>
            <person name="Zhao Z."/>
            <person name="Zhou C."/>
            <person name="Zhu D."/>
            <person name="Lee S."/>
            <person name="Bess C."/>
            <person name="Blankenburg K."/>
            <person name="Forbes L."/>
            <person name="Fu Q."/>
            <person name="Gubbala S."/>
            <person name="Hirani K."/>
            <person name="Jayaseelan J.C."/>
            <person name="Lara F."/>
            <person name="Munidasa M."/>
            <person name="Palculict T."/>
            <person name="Patil S."/>
            <person name="Pu L.-L."/>
            <person name="Saada N."/>
            <person name="Tang L."/>
            <person name="Weissenberger G."/>
            <person name="Zhu Y."/>
            <person name="Hemphill L."/>
            <person name="Shang Y."/>
            <person name="Youmans B."/>
            <person name="Ayvaz T."/>
            <person name="Ross M."/>
            <person name="Santibanez J."/>
            <person name="Aqrawi P."/>
            <person name="Gross S."/>
            <person name="Joshi V."/>
            <person name="Fowler G."/>
            <person name="Nazareth L."/>
            <person name="Reid J."/>
            <person name="Worley K."/>
            <person name="Petrosino J."/>
            <person name="Highlander S."/>
            <person name="Gibbs R."/>
        </authorList>
    </citation>
    <scope>NUCLEOTIDE SEQUENCE [LARGE SCALE GENOMIC DNA]</scope>
    <source>
        <strain evidence="1">ATCC 33269</strain>
    </source>
</reference>
<organism evidence="1 2">
    <name type="scientific">Hoylesella oralis ATCC 33269</name>
    <dbReference type="NCBI Taxonomy" id="873533"/>
    <lineage>
        <taxon>Bacteria</taxon>
        <taxon>Pseudomonadati</taxon>
        <taxon>Bacteroidota</taxon>
        <taxon>Bacteroidia</taxon>
        <taxon>Bacteroidales</taxon>
        <taxon>Prevotellaceae</taxon>
        <taxon>Hoylesella</taxon>
    </lineage>
</organism>
<evidence type="ECO:0000313" key="1">
    <source>
        <dbReference type="EMBL" id="EFZ36287.1"/>
    </source>
</evidence>
<comment type="caution">
    <text evidence="1">The sequence shown here is derived from an EMBL/GenBank/DDBJ whole genome shotgun (WGS) entry which is preliminary data.</text>
</comment>
<protein>
    <submittedName>
        <fullName evidence="1">Anaerobic ribonucleoside-triphosphate reductase activating protein</fullName>
        <ecNumber evidence="1">1.97.1.4</ecNumber>
    </submittedName>
</protein>
<name>E7RST6_9BACT</name>
<dbReference type="eggNOG" id="COG0602">
    <property type="taxonomic scope" value="Bacteria"/>
</dbReference>
<evidence type="ECO:0000313" key="2">
    <source>
        <dbReference type="Proteomes" id="UP000005580"/>
    </source>
</evidence>
<gene>
    <name evidence="1" type="primary">nrdG2</name>
    <name evidence="1" type="ORF">HMPREF0663_12354</name>
</gene>
<sequence>MIERFGNSITCICLMGGDAEPSSINMLARYIHKMHKGYKVAWYSGRQLIPSTIRKSDFDYIKLGPYIEHLGCLKERTTNQRLYKHIVGEDFIDITETFWK</sequence>
<dbReference type="Proteomes" id="UP000005580">
    <property type="component" value="Unassembled WGS sequence"/>
</dbReference>
<dbReference type="HOGENOM" id="CLU_2480777_0_0_10"/>